<dbReference type="SUPFAM" id="SSF54695">
    <property type="entry name" value="POZ domain"/>
    <property type="match status" value="1"/>
</dbReference>
<evidence type="ECO:0000259" key="3">
    <source>
        <dbReference type="Pfam" id="PF00651"/>
    </source>
</evidence>
<organism evidence="5 6">
    <name type="scientific">Cuscuta campestris</name>
    <dbReference type="NCBI Taxonomy" id="132261"/>
    <lineage>
        <taxon>Eukaryota</taxon>
        <taxon>Viridiplantae</taxon>
        <taxon>Streptophyta</taxon>
        <taxon>Embryophyta</taxon>
        <taxon>Tracheophyta</taxon>
        <taxon>Spermatophyta</taxon>
        <taxon>Magnoliopsida</taxon>
        <taxon>eudicotyledons</taxon>
        <taxon>Gunneridae</taxon>
        <taxon>Pentapetalae</taxon>
        <taxon>asterids</taxon>
        <taxon>lamiids</taxon>
        <taxon>Solanales</taxon>
        <taxon>Convolvulaceae</taxon>
        <taxon>Cuscuteae</taxon>
        <taxon>Cuscuta</taxon>
        <taxon>Cuscuta subgen. Grammica</taxon>
        <taxon>Cuscuta sect. Cleistogrammica</taxon>
    </lineage>
</organism>
<dbReference type="GO" id="GO:0019005">
    <property type="term" value="C:SCF ubiquitin ligase complex"/>
    <property type="evidence" value="ECO:0007669"/>
    <property type="project" value="TreeGrafter"/>
</dbReference>
<dbReference type="Gene3D" id="3.30.710.10">
    <property type="entry name" value="Potassium Channel Kv1.1, Chain A"/>
    <property type="match status" value="1"/>
</dbReference>
<dbReference type="InterPro" id="IPR032675">
    <property type="entry name" value="LRR_dom_sf"/>
</dbReference>
<evidence type="ECO:0000259" key="4">
    <source>
        <dbReference type="Pfam" id="PF07707"/>
    </source>
</evidence>
<dbReference type="Gene3D" id="1.25.40.420">
    <property type="match status" value="1"/>
</dbReference>
<dbReference type="InterPro" id="IPR011705">
    <property type="entry name" value="BACK"/>
</dbReference>
<dbReference type="Pfam" id="PF00651">
    <property type="entry name" value="BTB"/>
    <property type="match status" value="1"/>
</dbReference>
<evidence type="ECO:0008006" key="7">
    <source>
        <dbReference type="Google" id="ProtNLM"/>
    </source>
</evidence>
<protein>
    <recommendedName>
        <fullName evidence="7">BTB domain-containing protein</fullName>
    </recommendedName>
</protein>
<gene>
    <name evidence="5" type="ORF">CCAM_LOCUS29826</name>
</gene>
<dbReference type="EMBL" id="OOIL02003480">
    <property type="protein sequence ID" value="VFQ88050.1"/>
    <property type="molecule type" value="Genomic_DNA"/>
</dbReference>
<evidence type="ECO:0000256" key="1">
    <source>
        <dbReference type="ARBA" id="ARBA00002668"/>
    </source>
</evidence>
<dbReference type="GO" id="GO:0031146">
    <property type="term" value="P:SCF-dependent proteasomal ubiquitin-dependent protein catabolic process"/>
    <property type="evidence" value="ECO:0007669"/>
    <property type="project" value="TreeGrafter"/>
</dbReference>
<dbReference type="CDD" id="cd18186">
    <property type="entry name" value="BTB_POZ_ZBTB_KLHL-like"/>
    <property type="match status" value="1"/>
</dbReference>
<dbReference type="PANTHER" id="PTHR13318">
    <property type="entry name" value="PARTNER OF PAIRED, ISOFORM B-RELATED"/>
    <property type="match status" value="1"/>
</dbReference>
<feature type="domain" description="BTB" evidence="3">
    <location>
        <begin position="53"/>
        <end position="136"/>
    </location>
</feature>
<dbReference type="InterPro" id="IPR006553">
    <property type="entry name" value="Leu-rich_rpt_Cys-con_subtyp"/>
</dbReference>
<accession>A0A484MGX4</accession>
<sequence>MTPDGDIADGEFVLLICAEPDQTNTEGDGHEIIISTDTIVDWDTASILTHQIVKIKANRQRLIEQSSYFRCLLNGSFSEACFDCVSINWNTELFLNVLRFMCGYPVDITPESFVPFCEAALFFGVDCLLSKCQNWLNNVTSYKRILLPQIQLSDVITIWKYGIENAIDFVLQICPVYLSINFMWAISCESFHNVPYELLYSCIKNPNLTVDSEKHLCGAILAWLKANTGELGSSSTTINDYTEILAEIRVRLLPLSFAAAKRRCNFFSKIANSGIDSIFTLARYPSASSTYGLDDEDSSHLRIRLTKHTKKVDLSGCLQFSPALLLLSVLHSSYSMDPILQDKIKKHFLAFEHHFGDNSEISWQSFPILSFEGVHEVDISNCQFPVLKPIVECFSRSFPSLKILKATNYSKLPTGMLYQLVQMCCLLSDVDLSVDISPIMPTKVRIKSSHPDVTPQGSRGITPTDAVSFSYDLGLQQSNITNLTLEGRTDISDRHIFFFMEFCPSLCYVNLRGCISLTDDGISVLLLKCINLHSIFVCDTYFGRNSVLALCHGASKFDGSEALKYKDLSSSVASKLQILHMGGCKSVTATLISELISQTTMLKSLCLRETELVDHALYSFSGSCLEMLDVSNTKVSGRAVAHVVQRNHDLKFLVARDCRHFVQEESKSEAEKPNAFSCCCSELYGELGKSCQLEEIAVGWGFSYLSFEALRPAIRMLRAINVGLGGSMGEDGLKMLPTLCPQLEIVILHFQVISNSIILNIAKALRNLQVLALCYCIGEISLSSTKLSMPNLRKFKLERVSPRMTNEDLLILTGSCVNLIELSLVGCSLLNSESQHIISLGWPGLISVHLEECGEVTVSGVTSLLECHALEDLFLRHNGPGMQRDTISRVASKMPLLRKISLDVCDAMDRDFDIPNFTDRYPLSSVRISRCKQKRCTLDFTGYASRTVPVHVETLVLVWNSNGLTTAVVKERL</sequence>
<proteinExistence type="predicted"/>
<evidence type="ECO:0000256" key="2">
    <source>
        <dbReference type="ARBA" id="ARBA00004906"/>
    </source>
</evidence>
<name>A0A484MGX4_9ASTE</name>
<dbReference type="SUPFAM" id="SSF52047">
    <property type="entry name" value="RNI-like"/>
    <property type="match status" value="2"/>
</dbReference>
<keyword evidence="6" id="KW-1185">Reference proteome</keyword>
<dbReference type="OrthoDB" id="775260at2759"/>
<dbReference type="InterPro" id="IPR000210">
    <property type="entry name" value="BTB/POZ_dom"/>
</dbReference>
<dbReference type="PANTHER" id="PTHR13318:SF95">
    <property type="entry name" value="F-BOX PROTEIN YLR352W"/>
    <property type="match status" value="1"/>
</dbReference>
<reference evidence="5 6" key="1">
    <citation type="submission" date="2018-04" db="EMBL/GenBank/DDBJ databases">
        <authorList>
            <person name="Vogel A."/>
        </authorList>
    </citation>
    <scope>NUCLEOTIDE SEQUENCE [LARGE SCALE GENOMIC DNA]</scope>
</reference>
<evidence type="ECO:0000313" key="5">
    <source>
        <dbReference type="EMBL" id="VFQ88050.1"/>
    </source>
</evidence>
<feature type="domain" description="BACK" evidence="4">
    <location>
        <begin position="173"/>
        <end position="257"/>
    </location>
</feature>
<evidence type="ECO:0000313" key="6">
    <source>
        <dbReference type="Proteomes" id="UP000595140"/>
    </source>
</evidence>
<dbReference type="SMART" id="SM00367">
    <property type="entry name" value="LRR_CC"/>
    <property type="match status" value="5"/>
</dbReference>
<dbReference type="InterPro" id="IPR011333">
    <property type="entry name" value="SKP1/BTB/POZ_sf"/>
</dbReference>
<comment type="pathway">
    <text evidence="2">Protein modification; protein ubiquitination.</text>
</comment>
<dbReference type="Proteomes" id="UP000595140">
    <property type="component" value="Unassembled WGS sequence"/>
</dbReference>
<comment type="function">
    <text evidence="1">May act as a substrate-specific adapter of an E3 ubiquitin-protein ligase complex (CUL3-RBX1-BTB) which mediates the ubiquitination and subsequent proteasomal degradation of target proteins.</text>
</comment>
<dbReference type="Gene3D" id="3.80.10.10">
    <property type="entry name" value="Ribonuclease Inhibitor"/>
    <property type="match status" value="2"/>
</dbReference>
<dbReference type="AlphaFoldDB" id="A0A484MGX4"/>
<dbReference type="Pfam" id="PF07707">
    <property type="entry name" value="BACK"/>
    <property type="match status" value="1"/>
</dbReference>